<evidence type="ECO:0000313" key="2">
    <source>
        <dbReference type="Proteomes" id="UP001143910"/>
    </source>
</evidence>
<comment type="caution">
    <text evidence="1">The sequence shown here is derived from an EMBL/GenBank/DDBJ whole genome shotgun (WGS) entry which is preliminary data.</text>
</comment>
<accession>A0ACC1MRL8</accession>
<proteinExistence type="predicted"/>
<gene>
    <name evidence="1" type="ORF">NQ176_g8902</name>
</gene>
<keyword evidence="2" id="KW-1185">Reference proteome</keyword>
<reference evidence="1" key="1">
    <citation type="submission" date="2022-08" db="EMBL/GenBank/DDBJ databases">
        <title>Genome Sequence of Lecanicillium fungicola.</title>
        <authorList>
            <person name="Buettner E."/>
        </authorList>
    </citation>
    <scope>NUCLEOTIDE SEQUENCE</scope>
    <source>
        <strain evidence="1">Babe33</strain>
    </source>
</reference>
<sequence>MKKISLQADTPQDLVIDGDYVYQITLRRSLLAHHHHTAHGCTSYGHLAVCELCTHLFGSYLPRRYLSIFHLEEGATKLRNKATDSLYSTRPLADWEEALRILGGPISTARDRQGP</sequence>
<evidence type="ECO:0000313" key="1">
    <source>
        <dbReference type="EMBL" id="KAJ2968991.1"/>
    </source>
</evidence>
<dbReference type="Proteomes" id="UP001143910">
    <property type="component" value="Unassembled WGS sequence"/>
</dbReference>
<dbReference type="EMBL" id="JANJQO010001851">
    <property type="protein sequence ID" value="KAJ2968991.1"/>
    <property type="molecule type" value="Genomic_DNA"/>
</dbReference>
<organism evidence="1 2">
    <name type="scientific">Zarea fungicola</name>
    <dbReference type="NCBI Taxonomy" id="93591"/>
    <lineage>
        <taxon>Eukaryota</taxon>
        <taxon>Fungi</taxon>
        <taxon>Dikarya</taxon>
        <taxon>Ascomycota</taxon>
        <taxon>Pezizomycotina</taxon>
        <taxon>Sordariomycetes</taxon>
        <taxon>Hypocreomycetidae</taxon>
        <taxon>Hypocreales</taxon>
        <taxon>Cordycipitaceae</taxon>
        <taxon>Zarea</taxon>
    </lineage>
</organism>
<protein>
    <submittedName>
        <fullName evidence="1">Uncharacterized protein</fullName>
    </submittedName>
</protein>
<name>A0ACC1MRL8_9HYPO</name>